<evidence type="ECO:0000256" key="4">
    <source>
        <dbReference type="SAM" id="Phobius"/>
    </source>
</evidence>
<dbReference type="PROSITE" id="PS01124">
    <property type="entry name" value="HTH_ARAC_FAMILY_2"/>
    <property type="match status" value="1"/>
</dbReference>
<dbReference type="SMART" id="SM00342">
    <property type="entry name" value="HTH_ARAC"/>
    <property type="match status" value="1"/>
</dbReference>
<dbReference type="InterPro" id="IPR018060">
    <property type="entry name" value="HTH_AraC"/>
</dbReference>
<keyword evidence="4" id="KW-1133">Transmembrane helix</keyword>
<evidence type="ECO:0000256" key="3">
    <source>
        <dbReference type="ARBA" id="ARBA00023163"/>
    </source>
</evidence>
<reference evidence="6 7" key="1">
    <citation type="submission" date="2017-01" db="EMBL/GenBank/DDBJ databases">
        <authorList>
            <person name="Mah S.A."/>
            <person name="Swanson W.J."/>
            <person name="Moy G.W."/>
            <person name="Vacquier V.D."/>
        </authorList>
    </citation>
    <scope>NUCLEOTIDE SEQUENCE [LARGE SCALE GENOMIC DNA]</scope>
    <source>
        <strain evidence="6 7">DSM 18014</strain>
    </source>
</reference>
<evidence type="ECO:0000259" key="5">
    <source>
        <dbReference type="PROSITE" id="PS01124"/>
    </source>
</evidence>
<evidence type="ECO:0000313" key="6">
    <source>
        <dbReference type="EMBL" id="SIT19811.1"/>
    </source>
</evidence>
<dbReference type="Pfam" id="PF12833">
    <property type="entry name" value="HTH_18"/>
    <property type="match status" value="1"/>
</dbReference>
<dbReference type="PANTHER" id="PTHR43280">
    <property type="entry name" value="ARAC-FAMILY TRANSCRIPTIONAL REGULATOR"/>
    <property type="match status" value="1"/>
</dbReference>
<keyword evidence="4" id="KW-0812">Transmembrane</keyword>
<evidence type="ECO:0000256" key="2">
    <source>
        <dbReference type="ARBA" id="ARBA00023125"/>
    </source>
</evidence>
<evidence type="ECO:0000313" key="7">
    <source>
        <dbReference type="Proteomes" id="UP000185781"/>
    </source>
</evidence>
<dbReference type="SUPFAM" id="SSF46689">
    <property type="entry name" value="Homeodomain-like"/>
    <property type="match status" value="1"/>
</dbReference>
<proteinExistence type="predicted"/>
<gene>
    <name evidence="6" type="ORF">SAMN05421785_11030</name>
</gene>
<keyword evidence="4" id="KW-0472">Membrane</keyword>
<organism evidence="6 7">
    <name type="scientific">Chryseobacterium gambrini</name>
    <dbReference type="NCBI Taxonomy" id="373672"/>
    <lineage>
        <taxon>Bacteria</taxon>
        <taxon>Pseudomonadati</taxon>
        <taxon>Bacteroidota</taxon>
        <taxon>Flavobacteriia</taxon>
        <taxon>Flavobacteriales</taxon>
        <taxon>Weeksellaceae</taxon>
        <taxon>Chryseobacterium group</taxon>
        <taxon>Chryseobacterium</taxon>
    </lineage>
</organism>
<dbReference type="GO" id="GO:0003700">
    <property type="term" value="F:DNA-binding transcription factor activity"/>
    <property type="evidence" value="ECO:0007669"/>
    <property type="project" value="InterPro"/>
</dbReference>
<dbReference type="RefSeq" id="WP_084196464.1">
    <property type="nucleotide sequence ID" value="NZ_FTOV01000010.1"/>
</dbReference>
<accession>A0A1N7QAE0</accession>
<name>A0A1N7QAE0_9FLAO</name>
<feature type="domain" description="HTH araC/xylS-type" evidence="5">
    <location>
        <begin position="116"/>
        <end position="224"/>
    </location>
</feature>
<protein>
    <submittedName>
        <fullName evidence="6">Helix-turn-helix domain-containing protein</fullName>
    </submittedName>
</protein>
<dbReference type="STRING" id="373672.SAMN05421785_11030"/>
<sequence>MSNSFCRFVLLLVNAFSVSVHEHHETIHVAQNVIIIVLCSALIGLFLHFRSKQKKQLARIRNILRNQRQGFVQDKGFYSEDPKPDFANISIEEIQNNDDVKGRKKAESPMTSETEAKLLELLDDFEKGTSFTNKNMSLSFLAGELNTNTKYLSHLINRHKNSDFKTYINRLRINYIVDKLINDEKYRQYKISILAEECGFSSHSKFASVFKQITDYSPSVYIKLLYSENQSDMIPVFHENDQQS</sequence>
<dbReference type="PANTHER" id="PTHR43280:SF2">
    <property type="entry name" value="HTH-TYPE TRANSCRIPTIONAL REGULATOR EXSA"/>
    <property type="match status" value="1"/>
</dbReference>
<dbReference type="GO" id="GO:0043565">
    <property type="term" value="F:sequence-specific DNA binding"/>
    <property type="evidence" value="ECO:0007669"/>
    <property type="project" value="InterPro"/>
</dbReference>
<feature type="transmembrane region" description="Helical" evidence="4">
    <location>
        <begin position="27"/>
        <end position="49"/>
    </location>
</feature>
<dbReference type="Gene3D" id="1.10.10.60">
    <property type="entry name" value="Homeodomain-like"/>
    <property type="match status" value="2"/>
</dbReference>
<keyword evidence="2" id="KW-0238">DNA-binding</keyword>
<dbReference type="EMBL" id="FTOV01000010">
    <property type="protein sequence ID" value="SIT19811.1"/>
    <property type="molecule type" value="Genomic_DNA"/>
</dbReference>
<evidence type="ECO:0000256" key="1">
    <source>
        <dbReference type="ARBA" id="ARBA00023015"/>
    </source>
</evidence>
<keyword evidence="3" id="KW-0804">Transcription</keyword>
<dbReference type="Proteomes" id="UP000185781">
    <property type="component" value="Unassembled WGS sequence"/>
</dbReference>
<dbReference type="OrthoDB" id="5295174at2"/>
<keyword evidence="1" id="KW-0805">Transcription regulation</keyword>
<dbReference type="InterPro" id="IPR009057">
    <property type="entry name" value="Homeodomain-like_sf"/>
</dbReference>
<dbReference type="AlphaFoldDB" id="A0A1N7QAE0"/>